<organism evidence="2 3">
    <name type="scientific">Stylosanthes scabra</name>
    <dbReference type="NCBI Taxonomy" id="79078"/>
    <lineage>
        <taxon>Eukaryota</taxon>
        <taxon>Viridiplantae</taxon>
        <taxon>Streptophyta</taxon>
        <taxon>Embryophyta</taxon>
        <taxon>Tracheophyta</taxon>
        <taxon>Spermatophyta</taxon>
        <taxon>Magnoliopsida</taxon>
        <taxon>eudicotyledons</taxon>
        <taxon>Gunneridae</taxon>
        <taxon>Pentapetalae</taxon>
        <taxon>rosids</taxon>
        <taxon>fabids</taxon>
        <taxon>Fabales</taxon>
        <taxon>Fabaceae</taxon>
        <taxon>Papilionoideae</taxon>
        <taxon>50 kb inversion clade</taxon>
        <taxon>dalbergioids sensu lato</taxon>
        <taxon>Dalbergieae</taxon>
        <taxon>Pterocarpus clade</taxon>
        <taxon>Stylosanthes</taxon>
    </lineage>
</organism>
<proteinExistence type="predicted"/>
<gene>
    <name evidence="2" type="ORF">PIB30_040028</name>
</gene>
<dbReference type="Proteomes" id="UP001341840">
    <property type="component" value="Unassembled WGS sequence"/>
</dbReference>
<evidence type="ECO:0000256" key="1">
    <source>
        <dbReference type="SAM" id="MobiDB-lite"/>
    </source>
</evidence>
<dbReference type="EMBL" id="JASCZI010030422">
    <property type="protein sequence ID" value="MED6122458.1"/>
    <property type="molecule type" value="Genomic_DNA"/>
</dbReference>
<protein>
    <submittedName>
        <fullName evidence="2">Uncharacterized protein</fullName>
    </submittedName>
</protein>
<feature type="region of interest" description="Disordered" evidence="1">
    <location>
        <begin position="164"/>
        <end position="185"/>
    </location>
</feature>
<evidence type="ECO:0000313" key="2">
    <source>
        <dbReference type="EMBL" id="MED6122458.1"/>
    </source>
</evidence>
<sequence length="185" mass="20967">MEEAKVRMQIWGLAEQCKTPKLGEKIAACMGEVLECEVFESSRTQEIFLKATVNMKISTPFKKGLHLGNKHDDLTWVDFRYEMLPTCCYYSEHGGKKIVKEKAQIKNQKGCSKEQEKKMKEKLTERLMNKLANLSMTNPKRSDIGKGTSQTPALVVLDSIQQNGTLRNGDKKGIKIQEPTVELDT</sequence>
<reference evidence="2 3" key="1">
    <citation type="journal article" date="2023" name="Plants (Basel)">
        <title>Bridging the Gap: Combining Genomics and Transcriptomics Approaches to Understand Stylosanthes scabra, an Orphan Legume from the Brazilian Caatinga.</title>
        <authorList>
            <person name="Ferreira-Neto J.R.C."/>
            <person name="da Silva M.D."/>
            <person name="Binneck E."/>
            <person name="de Melo N.F."/>
            <person name="da Silva R.H."/>
            <person name="de Melo A.L.T.M."/>
            <person name="Pandolfi V."/>
            <person name="Bustamante F.O."/>
            <person name="Brasileiro-Vidal A.C."/>
            <person name="Benko-Iseppon A.M."/>
        </authorList>
    </citation>
    <scope>NUCLEOTIDE SEQUENCE [LARGE SCALE GENOMIC DNA]</scope>
    <source>
        <tissue evidence="2">Leaves</tissue>
    </source>
</reference>
<name>A0ABU6REK5_9FABA</name>
<accession>A0ABU6REK5</accession>
<comment type="caution">
    <text evidence="2">The sequence shown here is derived from an EMBL/GenBank/DDBJ whole genome shotgun (WGS) entry which is preliminary data.</text>
</comment>
<keyword evidence="3" id="KW-1185">Reference proteome</keyword>
<evidence type="ECO:0000313" key="3">
    <source>
        <dbReference type="Proteomes" id="UP001341840"/>
    </source>
</evidence>